<keyword evidence="17 21" id="KW-0443">Lipid metabolism</keyword>
<accession>A0ABV7HS14</accession>
<dbReference type="PANTHER" id="PTHR34299">
    <property type="entry name" value="DIACYLGLYCEROL KINASE"/>
    <property type="match status" value="1"/>
</dbReference>
<evidence type="ECO:0000256" key="16">
    <source>
        <dbReference type="ARBA" id="ARBA00022989"/>
    </source>
</evidence>
<keyword evidence="10 21" id="KW-0812">Transmembrane</keyword>
<keyword evidence="18 21" id="KW-0472">Membrane</keyword>
<keyword evidence="13 21" id="KW-0418">Kinase</keyword>
<feature type="transmembrane region" description="Helical" evidence="21">
    <location>
        <begin position="64"/>
        <end position="81"/>
    </location>
</feature>
<dbReference type="Gene3D" id="1.10.287.3610">
    <property type="match status" value="1"/>
</dbReference>
<organism evidence="22 23">
    <name type="scientific">Gilvimarinus japonicus</name>
    <dbReference type="NCBI Taxonomy" id="1796469"/>
    <lineage>
        <taxon>Bacteria</taxon>
        <taxon>Pseudomonadati</taxon>
        <taxon>Pseudomonadota</taxon>
        <taxon>Gammaproteobacteria</taxon>
        <taxon>Cellvibrionales</taxon>
        <taxon>Cellvibrionaceae</taxon>
        <taxon>Gilvimarinus</taxon>
    </lineage>
</organism>
<keyword evidence="15" id="KW-0460">Magnesium</keyword>
<dbReference type="InterPro" id="IPR036945">
    <property type="entry name" value="DAGK_sf"/>
</dbReference>
<comment type="subcellular location">
    <subcellularLocation>
        <location evidence="2 21">Cell inner membrane</location>
        <topology evidence="2 21">Multi-pass membrane protein</topology>
    </subcellularLocation>
</comment>
<comment type="function">
    <text evidence="21">Catalyzes the ATP-dependent phosphorylation of sn-l,2-diacylglycerol (DAG) to phosphatidic acid. Involved in the recycling of diacylglycerol produced as a by-product during membrane-derived oligosaccharide (MDO) biosynthesis.</text>
</comment>
<comment type="similarity">
    <text evidence="3 21">Belongs to the bacterial diacylglycerol kinase family.</text>
</comment>
<dbReference type="EMBL" id="JBHRTL010000031">
    <property type="protein sequence ID" value="MFC3156587.1"/>
    <property type="molecule type" value="Genomic_DNA"/>
</dbReference>
<feature type="transmembrane region" description="Helical" evidence="21">
    <location>
        <begin position="41"/>
        <end position="58"/>
    </location>
</feature>
<evidence type="ECO:0000256" key="5">
    <source>
        <dbReference type="ARBA" id="ARBA00017575"/>
    </source>
</evidence>
<evidence type="ECO:0000256" key="13">
    <source>
        <dbReference type="ARBA" id="ARBA00022777"/>
    </source>
</evidence>
<sequence>MENTQVPAPAAGITRIIKAGGYSLKGLAFAWRAEAAFRQEVVLCTGLLMCAMLVSVSAVERALLILTLGLVLVVELVNTAVEACIDRIGPDYHALSGAAKDVGSAAVLVAFVVGALVWATILL</sequence>
<keyword evidence="7" id="KW-0444">Lipid biosynthesis</keyword>
<dbReference type="Proteomes" id="UP001595548">
    <property type="component" value="Unassembled WGS sequence"/>
</dbReference>
<dbReference type="Pfam" id="PF01219">
    <property type="entry name" value="DAGK_prokar"/>
    <property type="match status" value="1"/>
</dbReference>
<evidence type="ECO:0000256" key="14">
    <source>
        <dbReference type="ARBA" id="ARBA00022840"/>
    </source>
</evidence>
<dbReference type="InterPro" id="IPR000829">
    <property type="entry name" value="DAGK"/>
</dbReference>
<keyword evidence="8 21" id="KW-0997">Cell inner membrane</keyword>
<reference evidence="23" key="1">
    <citation type="journal article" date="2019" name="Int. J. Syst. Evol. Microbiol.">
        <title>The Global Catalogue of Microorganisms (GCM) 10K type strain sequencing project: providing services to taxonomists for standard genome sequencing and annotation.</title>
        <authorList>
            <consortium name="The Broad Institute Genomics Platform"/>
            <consortium name="The Broad Institute Genome Sequencing Center for Infectious Disease"/>
            <person name="Wu L."/>
            <person name="Ma J."/>
        </authorList>
    </citation>
    <scope>NUCLEOTIDE SEQUENCE [LARGE SCALE GENOMIC DNA]</scope>
    <source>
        <strain evidence="23">KCTC 52141</strain>
    </source>
</reference>
<keyword evidence="6" id="KW-1003">Cell membrane</keyword>
<keyword evidence="23" id="KW-1185">Reference proteome</keyword>
<comment type="caution">
    <text evidence="22">The sequence shown here is derived from an EMBL/GenBank/DDBJ whole genome shotgun (WGS) entry which is preliminary data.</text>
</comment>
<dbReference type="CDD" id="cd14264">
    <property type="entry name" value="DAGK_IM"/>
    <property type="match status" value="1"/>
</dbReference>
<feature type="transmembrane region" description="Helical" evidence="21">
    <location>
        <begin position="102"/>
        <end position="121"/>
    </location>
</feature>
<keyword evidence="20 21" id="KW-1208">Phospholipid metabolism</keyword>
<comment type="catalytic activity">
    <reaction evidence="21">
        <text>a 1,2-diacyl-sn-glycerol + ATP = a 1,2-diacyl-sn-glycero-3-phosphate + ADP + H(+)</text>
        <dbReference type="Rhea" id="RHEA:10272"/>
        <dbReference type="ChEBI" id="CHEBI:15378"/>
        <dbReference type="ChEBI" id="CHEBI:17815"/>
        <dbReference type="ChEBI" id="CHEBI:30616"/>
        <dbReference type="ChEBI" id="CHEBI:58608"/>
        <dbReference type="ChEBI" id="CHEBI:456216"/>
        <dbReference type="EC" id="2.7.1.107"/>
    </reaction>
</comment>
<evidence type="ECO:0000256" key="21">
    <source>
        <dbReference type="RuleBase" id="RU363065"/>
    </source>
</evidence>
<keyword evidence="14 21" id="KW-0067">ATP-binding</keyword>
<evidence type="ECO:0000256" key="15">
    <source>
        <dbReference type="ARBA" id="ARBA00022842"/>
    </source>
</evidence>
<evidence type="ECO:0000256" key="7">
    <source>
        <dbReference type="ARBA" id="ARBA00022516"/>
    </source>
</evidence>
<proteinExistence type="inferred from homology"/>
<evidence type="ECO:0000256" key="8">
    <source>
        <dbReference type="ARBA" id="ARBA00022519"/>
    </source>
</evidence>
<evidence type="ECO:0000256" key="2">
    <source>
        <dbReference type="ARBA" id="ARBA00004429"/>
    </source>
</evidence>
<evidence type="ECO:0000256" key="1">
    <source>
        <dbReference type="ARBA" id="ARBA00001946"/>
    </source>
</evidence>
<evidence type="ECO:0000256" key="6">
    <source>
        <dbReference type="ARBA" id="ARBA00022475"/>
    </source>
</evidence>
<evidence type="ECO:0000256" key="3">
    <source>
        <dbReference type="ARBA" id="ARBA00005967"/>
    </source>
</evidence>
<evidence type="ECO:0000313" key="23">
    <source>
        <dbReference type="Proteomes" id="UP001595548"/>
    </source>
</evidence>
<gene>
    <name evidence="22" type="ORF">ACFOEB_15355</name>
</gene>
<comment type="cofactor">
    <cofactor evidence="1">
        <name>Mg(2+)</name>
        <dbReference type="ChEBI" id="CHEBI:18420"/>
    </cofactor>
</comment>
<keyword evidence="19" id="KW-0594">Phospholipid biosynthesis</keyword>
<evidence type="ECO:0000256" key="4">
    <source>
        <dbReference type="ARBA" id="ARBA00012133"/>
    </source>
</evidence>
<dbReference type="InterPro" id="IPR033718">
    <property type="entry name" value="DAGK_prok"/>
</dbReference>
<dbReference type="RefSeq" id="WP_382417878.1">
    <property type="nucleotide sequence ID" value="NZ_AP031500.1"/>
</dbReference>
<dbReference type="EC" id="2.7.1.107" evidence="4 21"/>
<evidence type="ECO:0000256" key="12">
    <source>
        <dbReference type="ARBA" id="ARBA00022741"/>
    </source>
</evidence>
<evidence type="ECO:0000256" key="17">
    <source>
        <dbReference type="ARBA" id="ARBA00023098"/>
    </source>
</evidence>
<keyword evidence="11" id="KW-0479">Metal-binding</keyword>
<evidence type="ECO:0000256" key="19">
    <source>
        <dbReference type="ARBA" id="ARBA00023209"/>
    </source>
</evidence>
<keyword evidence="12 21" id="KW-0547">Nucleotide-binding</keyword>
<keyword evidence="9 21" id="KW-0808">Transferase</keyword>
<protein>
    <recommendedName>
        <fullName evidence="5 21">Diacylglycerol kinase</fullName>
        <ecNumber evidence="4 21">2.7.1.107</ecNumber>
    </recommendedName>
</protein>
<name>A0ABV7HS14_9GAMM</name>
<evidence type="ECO:0000256" key="20">
    <source>
        <dbReference type="ARBA" id="ARBA00023264"/>
    </source>
</evidence>
<evidence type="ECO:0000256" key="18">
    <source>
        <dbReference type="ARBA" id="ARBA00023136"/>
    </source>
</evidence>
<dbReference type="PANTHER" id="PTHR34299:SF1">
    <property type="entry name" value="DIACYLGLYCEROL KINASE"/>
    <property type="match status" value="1"/>
</dbReference>
<evidence type="ECO:0000256" key="10">
    <source>
        <dbReference type="ARBA" id="ARBA00022692"/>
    </source>
</evidence>
<dbReference type="GO" id="GO:0004143">
    <property type="term" value="F:ATP-dependent diacylglycerol kinase activity"/>
    <property type="evidence" value="ECO:0007669"/>
    <property type="project" value="UniProtKB-EC"/>
</dbReference>
<evidence type="ECO:0000313" key="22">
    <source>
        <dbReference type="EMBL" id="MFC3156587.1"/>
    </source>
</evidence>
<keyword evidence="16 21" id="KW-1133">Transmembrane helix</keyword>
<evidence type="ECO:0000256" key="9">
    <source>
        <dbReference type="ARBA" id="ARBA00022679"/>
    </source>
</evidence>
<evidence type="ECO:0000256" key="11">
    <source>
        <dbReference type="ARBA" id="ARBA00022723"/>
    </source>
</evidence>